<dbReference type="EMBL" id="LAVV01010437">
    <property type="protein sequence ID" value="KNZ49042.1"/>
    <property type="molecule type" value="Genomic_DNA"/>
</dbReference>
<reference evidence="2 3" key="1">
    <citation type="submission" date="2015-08" db="EMBL/GenBank/DDBJ databases">
        <title>Next Generation Sequencing and Analysis of the Genome of Puccinia sorghi L Schw, the Causal Agent of Maize Common Rust.</title>
        <authorList>
            <person name="Rochi L."/>
            <person name="Burguener G."/>
            <person name="Darino M."/>
            <person name="Turjanski A."/>
            <person name="Kreff E."/>
            <person name="Dieguez M.J."/>
            <person name="Sacco F."/>
        </authorList>
    </citation>
    <scope>NUCLEOTIDE SEQUENCE [LARGE SCALE GENOMIC DNA]</scope>
    <source>
        <strain evidence="2 3">RO10H11247</strain>
    </source>
</reference>
<gene>
    <name evidence="2" type="ORF">VP01_5245g1</name>
</gene>
<evidence type="ECO:0000313" key="2">
    <source>
        <dbReference type="EMBL" id="KNZ49042.1"/>
    </source>
</evidence>
<keyword evidence="1" id="KW-0472">Membrane</keyword>
<keyword evidence="3" id="KW-1185">Reference proteome</keyword>
<feature type="transmembrane region" description="Helical" evidence="1">
    <location>
        <begin position="227"/>
        <end position="249"/>
    </location>
</feature>
<dbReference type="VEuPathDB" id="FungiDB:VP01_5245g1"/>
<dbReference type="Proteomes" id="UP000037035">
    <property type="component" value="Unassembled WGS sequence"/>
</dbReference>
<proteinExistence type="predicted"/>
<keyword evidence="1" id="KW-0812">Transmembrane</keyword>
<keyword evidence="1" id="KW-1133">Transmembrane helix</keyword>
<name>A0A0L6ULA0_9BASI</name>
<feature type="transmembrane region" description="Helical" evidence="1">
    <location>
        <begin position="135"/>
        <end position="153"/>
    </location>
</feature>
<dbReference type="AlphaFoldDB" id="A0A0L6ULA0"/>
<accession>A0A0L6ULA0</accession>
<evidence type="ECO:0000256" key="1">
    <source>
        <dbReference type="SAM" id="Phobius"/>
    </source>
</evidence>
<organism evidence="2 3">
    <name type="scientific">Puccinia sorghi</name>
    <dbReference type="NCBI Taxonomy" id="27349"/>
    <lineage>
        <taxon>Eukaryota</taxon>
        <taxon>Fungi</taxon>
        <taxon>Dikarya</taxon>
        <taxon>Basidiomycota</taxon>
        <taxon>Pucciniomycotina</taxon>
        <taxon>Pucciniomycetes</taxon>
        <taxon>Pucciniales</taxon>
        <taxon>Pucciniaceae</taxon>
        <taxon>Puccinia</taxon>
    </lineage>
</organism>
<comment type="caution">
    <text evidence="2">The sequence shown here is derived from an EMBL/GenBank/DDBJ whole genome shotgun (WGS) entry which is preliminary data.</text>
</comment>
<protein>
    <submittedName>
        <fullName evidence="2">Uncharacterized protein</fullName>
    </submittedName>
</protein>
<sequence length="352" mass="41125">MIANWGMYKGAEAEDNPPVGETPGKSWRGKRKIHQIGIKTTKLNCMSSHISKKIPTPIQETMMHNNQQILIKMDLPELTQMCINLKGLPLAINMLSDSRKYLLEHIPVSFFRNIFCYQCFFNSFNLINIHGYKQLKLLFFIFILFIANIMRNNKQKEKNSSRKEKRKFKQKRKRNFFLQIVKQIFVLFLIEKIRGNHNPQKISCSRREIFLQMIETAYLPQIYFGNFWLYLVLSLAFLISFFTGFRVFIREEEAGPVNSPTRSTSNTWPNLADKTQHSQARLTRPNKRTWTNLNFPRKSTELIYKQKSALISSTCHQTARNSTFLISTLLNLPCNTLQTFGAFGEFSLIVSK</sequence>
<evidence type="ECO:0000313" key="3">
    <source>
        <dbReference type="Proteomes" id="UP000037035"/>
    </source>
</evidence>